<dbReference type="InterPro" id="IPR011330">
    <property type="entry name" value="Glyco_hydro/deAcase_b/a-brl"/>
</dbReference>
<dbReference type="EMBL" id="JAPDDT010000006">
    <property type="protein sequence ID" value="MCW1923846.1"/>
    <property type="molecule type" value="Genomic_DNA"/>
</dbReference>
<dbReference type="InterPro" id="IPR000602">
    <property type="entry name" value="Glyco_hydro_38_N"/>
</dbReference>
<dbReference type="Gene3D" id="3.20.110.10">
    <property type="entry name" value="Glycoside hydrolase 38, N terminal domain"/>
    <property type="match status" value="1"/>
</dbReference>
<dbReference type="RefSeq" id="WP_264487953.1">
    <property type="nucleotide sequence ID" value="NZ_JAPDDT010000006.1"/>
</dbReference>
<dbReference type="SUPFAM" id="SSF88713">
    <property type="entry name" value="Glycoside hydrolase/deacetylase"/>
    <property type="match status" value="1"/>
</dbReference>
<protein>
    <recommendedName>
        <fullName evidence="2">Glycoside hydrolase family 38 N-terminal domain-containing protein</fullName>
    </recommendedName>
</protein>
<evidence type="ECO:0000259" key="2">
    <source>
        <dbReference type="Pfam" id="PF01074"/>
    </source>
</evidence>
<feature type="domain" description="Glycoside hydrolase family 38 N-terminal" evidence="2">
    <location>
        <begin position="57"/>
        <end position="329"/>
    </location>
</feature>
<evidence type="ECO:0000313" key="4">
    <source>
        <dbReference type="Proteomes" id="UP001320876"/>
    </source>
</evidence>
<proteinExistence type="predicted"/>
<reference evidence="3 4" key="1">
    <citation type="submission" date="2022-10" db="EMBL/GenBank/DDBJ databases">
        <title>Luteolibacter arcticus strain CCTCC AB 2014275, whole genome shotgun sequencing project.</title>
        <authorList>
            <person name="Zhao G."/>
            <person name="Shen L."/>
        </authorList>
    </citation>
    <scope>NUCLEOTIDE SEQUENCE [LARGE SCALE GENOMIC DNA]</scope>
    <source>
        <strain evidence="3 4">CCTCC AB 2014275</strain>
    </source>
</reference>
<dbReference type="InterPro" id="IPR027291">
    <property type="entry name" value="Glyco_hydro_38_N_sf"/>
</dbReference>
<feature type="region of interest" description="Disordered" evidence="1">
    <location>
        <begin position="18"/>
        <end position="44"/>
    </location>
</feature>
<accession>A0ABT3GK48</accession>
<name>A0ABT3GK48_9BACT</name>
<dbReference type="Pfam" id="PF01074">
    <property type="entry name" value="Glyco_hydro_38N"/>
    <property type="match status" value="1"/>
</dbReference>
<comment type="caution">
    <text evidence="3">The sequence shown here is derived from an EMBL/GenBank/DDBJ whole genome shotgun (WGS) entry which is preliminary data.</text>
</comment>
<evidence type="ECO:0000313" key="3">
    <source>
        <dbReference type="EMBL" id="MCW1923846.1"/>
    </source>
</evidence>
<dbReference type="CDD" id="cd10791">
    <property type="entry name" value="GH38N_AMII_like_1"/>
    <property type="match status" value="1"/>
</dbReference>
<organism evidence="3 4">
    <name type="scientific">Luteolibacter arcticus</name>
    <dbReference type="NCBI Taxonomy" id="1581411"/>
    <lineage>
        <taxon>Bacteria</taxon>
        <taxon>Pseudomonadati</taxon>
        <taxon>Verrucomicrobiota</taxon>
        <taxon>Verrucomicrobiia</taxon>
        <taxon>Verrucomicrobiales</taxon>
        <taxon>Verrucomicrobiaceae</taxon>
        <taxon>Luteolibacter</taxon>
    </lineage>
</organism>
<gene>
    <name evidence="3" type="ORF">OKA05_14860</name>
</gene>
<sequence>MNVEPGTPILHSTAQRALGHGASGNPVHDSSMLESDRAHEDQAPQLTAPHAAQISEILVVHHSHLDVGYTHSQPVFWNLQHEYIDQALDWLEETADLPEGARPKWTCEASEPVRRWLAKASGPQVDRFVQLHRAGRLGVSALRWHTTPLADRAGLERLLAGKQDLEQLLGTKIPVACQHDVAGVPWPLADVLLDAGVDLFIMAVNVHLGRAVNPRPGIFRWQAPSGRTLRVFNGNHYTMFDQWLHAWDDSVAGMEEGWNAYQTHLQTIGYSLDFAYLTTTCSPVMWDNAPPNPFLPDLIRRWNDGHEARQMPHIRYATFDDLRERVMKVPESRLPELRGDWTDYWNFGCAASPIATARNLQTKPLIASARLLMGRAESLAEAQEKADLYDEHTCGYYDSDHAHPQAQTTEILKQAVAHEGHEHAAFALMDGLERLAQNPVADKGIKGVMFVNPGPQPVTLRPALPGDWFAKIAPSNERTYRASRMFYDGRSWGERYPGLDPHHFGPLELPPFSWRVIALADLPPPEVTASISHQIETETSSRRELNFAPAAHHKRRTGRIISPFHILRYDLKSGRVLSLHDRLQNREILSRRDGLDLFAFVRERTDALHEDRRYAFYKRDLDKEKVDATCWRNWVPVRERANRLIRCSIEEDQGRISLVREFQAPGMAFLRQKISLSAHEPVIGLEVEMELLPDPSPHGLYFAIPLEMHSGWRAMFDTAGQPVRMDDDQLPGACRNWVTTEMMAAMWDDDGGVALFTPDAPMVQFGDFHFGPPLDSLPRPQNPLLLAWPVNNYWDTNFPRVQSGRIRLRYGLQTFAGPADALLLRAAAERFRHAPLIWPVTTKGRSPGHGSLVSESAVPTTP</sequence>
<keyword evidence="4" id="KW-1185">Reference proteome</keyword>
<dbReference type="Proteomes" id="UP001320876">
    <property type="component" value="Unassembled WGS sequence"/>
</dbReference>
<evidence type="ECO:0000256" key="1">
    <source>
        <dbReference type="SAM" id="MobiDB-lite"/>
    </source>
</evidence>